<dbReference type="RefSeq" id="WP_196122238.1">
    <property type="nucleotide sequence ID" value="NZ_JADPMR010000001.1"/>
</dbReference>
<keyword evidence="3" id="KW-1185">Reference proteome</keyword>
<evidence type="ECO:0000313" key="2">
    <source>
        <dbReference type="EMBL" id="MBF8999043.1"/>
    </source>
</evidence>
<sequence>MTELEQLQHRVDQLESVNAIRACLHRYMDLCDELTPETPWDELGELFTEQAVWEGKGSRYAKSFGGYHGRDNIVAMLGKYATFPPHFALNVHYLTSECVSVDGNQASGSWNMLQVSTFSAGGSNLNSARLSIRFEREEGIWRIAHFQTENRLSRPVSTWNSDAELPVPDTSELQQ</sequence>
<evidence type="ECO:0000313" key="3">
    <source>
        <dbReference type="Proteomes" id="UP000597206"/>
    </source>
</evidence>
<organism evidence="2 3">
    <name type="scientific">Vibrio nitrifigilis</name>
    <dbReference type="NCBI Taxonomy" id="2789781"/>
    <lineage>
        <taxon>Bacteria</taxon>
        <taxon>Pseudomonadati</taxon>
        <taxon>Pseudomonadota</taxon>
        <taxon>Gammaproteobacteria</taxon>
        <taxon>Vibrionales</taxon>
        <taxon>Vibrionaceae</taxon>
        <taxon>Vibrio</taxon>
    </lineage>
</organism>
<dbReference type="EMBL" id="JADPMR010000001">
    <property type="protein sequence ID" value="MBF8999043.1"/>
    <property type="molecule type" value="Genomic_DNA"/>
</dbReference>
<dbReference type="Pfam" id="PF13577">
    <property type="entry name" value="SnoaL_4"/>
    <property type="match status" value="1"/>
</dbReference>
<evidence type="ECO:0000259" key="1">
    <source>
        <dbReference type="Pfam" id="PF13577"/>
    </source>
</evidence>
<proteinExistence type="predicted"/>
<name>A0ABS0G9F7_9VIBR</name>
<dbReference type="SUPFAM" id="SSF54427">
    <property type="entry name" value="NTF2-like"/>
    <property type="match status" value="1"/>
</dbReference>
<feature type="domain" description="SnoaL-like" evidence="1">
    <location>
        <begin position="13"/>
        <end position="146"/>
    </location>
</feature>
<dbReference type="Proteomes" id="UP000597206">
    <property type="component" value="Unassembled WGS sequence"/>
</dbReference>
<accession>A0ABS0G9F7</accession>
<reference evidence="2 3" key="1">
    <citation type="submission" date="2020-11" db="EMBL/GenBank/DDBJ databases">
        <title>Vibrio nitrifigilis sp. nov., a marine nitrogen-fixing bacterium isolated from the lagoon sediment of an islet inside an atoll.</title>
        <authorList>
            <person name="Wang L.-T."/>
            <person name="Shieh W.Y."/>
        </authorList>
    </citation>
    <scope>NUCLEOTIDE SEQUENCE [LARGE SCALE GENOMIC DNA]</scope>
    <source>
        <strain evidence="2 3">NFV-1</strain>
    </source>
</reference>
<dbReference type="InterPro" id="IPR032710">
    <property type="entry name" value="NTF2-like_dom_sf"/>
</dbReference>
<protein>
    <submittedName>
        <fullName evidence="2">Nuclear transport factor 2 family protein</fullName>
    </submittedName>
</protein>
<dbReference type="InterPro" id="IPR037401">
    <property type="entry name" value="SnoaL-like"/>
</dbReference>
<gene>
    <name evidence="2" type="ORF">I1A42_00380</name>
</gene>
<dbReference type="Gene3D" id="3.10.450.50">
    <property type="match status" value="1"/>
</dbReference>
<comment type="caution">
    <text evidence="2">The sequence shown here is derived from an EMBL/GenBank/DDBJ whole genome shotgun (WGS) entry which is preliminary data.</text>
</comment>